<protein>
    <submittedName>
        <fullName evidence="1">Uncharacterized protein</fullName>
    </submittedName>
</protein>
<dbReference type="Proteomes" id="UP000593573">
    <property type="component" value="Unassembled WGS sequence"/>
</dbReference>
<feature type="non-terminal residue" evidence="1">
    <location>
        <position position="1"/>
    </location>
</feature>
<proteinExistence type="predicted"/>
<dbReference type="EMBL" id="JABFAB010000005">
    <property type="protein sequence ID" value="MBA0648456.1"/>
    <property type="molecule type" value="Genomic_DNA"/>
</dbReference>
<dbReference type="AlphaFoldDB" id="A0A7J8UD72"/>
<sequence>RSVETLIHALKDCPTARTILSTISGGLDNKLLVRDYSCCIDWIEDVMRVLDKNAAADFIITLCNSWNNRNNFVFWDKKEEAKVVWDRAKTLC</sequence>
<evidence type="ECO:0000313" key="1">
    <source>
        <dbReference type="EMBL" id="MBA0648456.1"/>
    </source>
</evidence>
<dbReference type="OrthoDB" id="998371at2759"/>
<name>A0A7J8UD72_9ROSI</name>
<organism evidence="1 2">
    <name type="scientific">Gossypium klotzschianum</name>
    <dbReference type="NCBI Taxonomy" id="34286"/>
    <lineage>
        <taxon>Eukaryota</taxon>
        <taxon>Viridiplantae</taxon>
        <taxon>Streptophyta</taxon>
        <taxon>Embryophyta</taxon>
        <taxon>Tracheophyta</taxon>
        <taxon>Spermatophyta</taxon>
        <taxon>Magnoliopsida</taxon>
        <taxon>eudicotyledons</taxon>
        <taxon>Gunneridae</taxon>
        <taxon>Pentapetalae</taxon>
        <taxon>rosids</taxon>
        <taxon>malvids</taxon>
        <taxon>Malvales</taxon>
        <taxon>Malvaceae</taxon>
        <taxon>Malvoideae</taxon>
        <taxon>Gossypium</taxon>
    </lineage>
</organism>
<comment type="caution">
    <text evidence="1">The sequence shown here is derived from an EMBL/GenBank/DDBJ whole genome shotgun (WGS) entry which is preliminary data.</text>
</comment>
<gene>
    <name evidence="1" type="ORF">Goklo_016173</name>
</gene>
<reference evidence="1 2" key="1">
    <citation type="journal article" date="2019" name="Genome Biol. Evol.">
        <title>Insights into the evolution of the New World diploid cottons (Gossypium, subgenus Houzingenia) based on genome sequencing.</title>
        <authorList>
            <person name="Grover C.E."/>
            <person name="Arick M.A. 2nd"/>
            <person name="Thrash A."/>
            <person name="Conover J.L."/>
            <person name="Sanders W.S."/>
            <person name="Peterson D.G."/>
            <person name="Frelichowski J.E."/>
            <person name="Scheffler J.A."/>
            <person name="Scheffler B.E."/>
            <person name="Wendel J.F."/>
        </authorList>
    </citation>
    <scope>NUCLEOTIDE SEQUENCE [LARGE SCALE GENOMIC DNA]</scope>
    <source>
        <strain evidence="1">57</strain>
        <tissue evidence="1">Leaf</tissue>
    </source>
</reference>
<accession>A0A7J8UD72</accession>
<keyword evidence="2" id="KW-1185">Reference proteome</keyword>
<evidence type="ECO:0000313" key="2">
    <source>
        <dbReference type="Proteomes" id="UP000593573"/>
    </source>
</evidence>